<dbReference type="Proteomes" id="UP000245921">
    <property type="component" value="Unassembled WGS sequence"/>
</dbReference>
<dbReference type="Pfam" id="PF17190">
    <property type="entry name" value="RecG_N"/>
    <property type="match status" value="1"/>
</dbReference>
<dbReference type="InterPro" id="IPR001650">
    <property type="entry name" value="Helicase_C-like"/>
</dbReference>
<evidence type="ECO:0000256" key="5">
    <source>
        <dbReference type="ARBA" id="ARBA00022801"/>
    </source>
</evidence>
<dbReference type="InterPro" id="IPR027417">
    <property type="entry name" value="P-loop_NTPase"/>
</dbReference>
<keyword evidence="7 15" id="KW-0067">ATP-binding</keyword>
<dbReference type="Pfam" id="PF19833">
    <property type="entry name" value="RecG_dom3_C"/>
    <property type="match status" value="1"/>
</dbReference>
<protein>
    <recommendedName>
        <fullName evidence="2 15">ATP-dependent DNA helicase RecG</fullName>
        <ecNumber evidence="13 15">5.6.2.4</ecNumber>
    </recommendedName>
</protein>
<comment type="catalytic activity">
    <reaction evidence="12 15">
        <text>Couples ATP hydrolysis with the unwinding of duplex DNA by translocating in the 3'-5' direction.</text>
        <dbReference type="EC" id="5.6.2.4"/>
    </reaction>
</comment>
<dbReference type="NCBIfam" id="TIGR00643">
    <property type="entry name" value="recG"/>
    <property type="match status" value="1"/>
</dbReference>
<name>A0AA45C9A3_9BACT</name>
<keyword evidence="4 15" id="KW-0227">DNA damage</keyword>
<dbReference type="InterPro" id="IPR045562">
    <property type="entry name" value="RecG_dom3_C"/>
</dbReference>
<dbReference type="GO" id="GO:0005524">
    <property type="term" value="F:ATP binding"/>
    <property type="evidence" value="ECO:0007669"/>
    <property type="project" value="UniProtKB-KW"/>
</dbReference>
<evidence type="ECO:0000256" key="13">
    <source>
        <dbReference type="ARBA" id="ARBA00034808"/>
    </source>
</evidence>
<dbReference type="CDD" id="cd04488">
    <property type="entry name" value="RecG_wedge_OBF"/>
    <property type="match status" value="1"/>
</dbReference>
<gene>
    <name evidence="18" type="ORF">C7380_101177</name>
</gene>
<dbReference type="GO" id="GO:0003677">
    <property type="term" value="F:DNA binding"/>
    <property type="evidence" value="ECO:0007669"/>
    <property type="project" value="UniProtKB-KW"/>
</dbReference>
<comment type="catalytic activity">
    <reaction evidence="14 15">
        <text>ATP + H2O = ADP + phosphate + H(+)</text>
        <dbReference type="Rhea" id="RHEA:13065"/>
        <dbReference type="ChEBI" id="CHEBI:15377"/>
        <dbReference type="ChEBI" id="CHEBI:15378"/>
        <dbReference type="ChEBI" id="CHEBI:30616"/>
        <dbReference type="ChEBI" id="CHEBI:43474"/>
        <dbReference type="ChEBI" id="CHEBI:456216"/>
        <dbReference type="EC" id="5.6.2.4"/>
    </reaction>
</comment>
<dbReference type="NCBIfam" id="NF008168">
    <property type="entry name" value="PRK10917.2-2"/>
    <property type="match status" value="1"/>
</dbReference>
<evidence type="ECO:0000256" key="15">
    <source>
        <dbReference type="RuleBase" id="RU363016"/>
    </source>
</evidence>
<dbReference type="InterPro" id="IPR004609">
    <property type="entry name" value="ATP-dep_DNA_helicase_RecG"/>
</dbReference>
<dbReference type="CDD" id="cd17992">
    <property type="entry name" value="DEXHc_RecG"/>
    <property type="match status" value="1"/>
</dbReference>
<dbReference type="SMART" id="SM00490">
    <property type="entry name" value="HELICc"/>
    <property type="match status" value="1"/>
</dbReference>
<comment type="similarity">
    <text evidence="1 15">Belongs to the helicase family. RecG subfamily.</text>
</comment>
<dbReference type="Pfam" id="PF00270">
    <property type="entry name" value="DEAD"/>
    <property type="match status" value="1"/>
</dbReference>
<evidence type="ECO:0000256" key="8">
    <source>
        <dbReference type="ARBA" id="ARBA00023125"/>
    </source>
</evidence>
<dbReference type="PANTHER" id="PTHR47964">
    <property type="entry name" value="ATP-DEPENDENT DNA HELICASE HOMOLOG RECG, CHLOROPLASTIC"/>
    <property type="match status" value="1"/>
</dbReference>
<dbReference type="Gene3D" id="2.40.50.140">
    <property type="entry name" value="Nucleic acid-binding proteins"/>
    <property type="match status" value="1"/>
</dbReference>
<dbReference type="SUPFAM" id="SSF50249">
    <property type="entry name" value="Nucleic acid-binding proteins"/>
    <property type="match status" value="1"/>
</dbReference>
<keyword evidence="5 15" id="KW-0378">Hydrolase</keyword>
<evidence type="ECO:0000256" key="2">
    <source>
        <dbReference type="ARBA" id="ARBA00017846"/>
    </source>
</evidence>
<evidence type="ECO:0000256" key="9">
    <source>
        <dbReference type="ARBA" id="ARBA00023172"/>
    </source>
</evidence>
<dbReference type="SMART" id="SM00487">
    <property type="entry name" value="DEXDc"/>
    <property type="match status" value="1"/>
</dbReference>
<dbReference type="InterPro" id="IPR047112">
    <property type="entry name" value="RecG/Mfd"/>
</dbReference>
<keyword evidence="11" id="KW-0413">Isomerase</keyword>
<dbReference type="Pfam" id="PF17191">
    <property type="entry name" value="RecG_wedge"/>
    <property type="match status" value="1"/>
</dbReference>
<reference evidence="18 19" key="1">
    <citation type="submission" date="2018-05" db="EMBL/GenBank/DDBJ databases">
        <title>Genomic Encyclopedia of Type Strains, Phase IV (KMG-IV): sequencing the most valuable type-strain genomes for metagenomic binning, comparative biology and taxonomic classification.</title>
        <authorList>
            <person name="Goeker M."/>
        </authorList>
    </citation>
    <scope>NUCLEOTIDE SEQUENCE [LARGE SCALE GENOMIC DNA]</scope>
    <source>
        <strain evidence="18 19">DSM 24906</strain>
    </source>
</reference>
<keyword evidence="10 15" id="KW-0234">DNA repair</keyword>
<dbReference type="GO" id="GO:0016787">
    <property type="term" value="F:hydrolase activity"/>
    <property type="evidence" value="ECO:0007669"/>
    <property type="project" value="UniProtKB-KW"/>
</dbReference>
<evidence type="ECO:0000256" key="10">
    <source>
        <dbReference type="ARBA" id="ARBA00023204"/>
    </source>
</evidence>
<evidence type="ECO:0000256" key="12">
    <source>
        <dbReference type="ARBA" id="ARBA00034617"/>
    </source>
</evidence>
<proteinExistence type="inferred from homology"/>
<evidence type="ECO:0000259" key="17">
    <source>
        <dbReference type="PROSITE" id="PS51194"/>
    </source>
</evidence>
<evidence type="ECO:0000256" key="3">
    <source>
        <dbReference type="ARBA" id="ARBA00022741"/>
    </source>
</evidence>
<accession>A0AA45C9A3</accession>
<keyword evidence="3 15" id="KW-0547">Nucleotide-binding</keyword>
<dbReference type="GO" id="GO:0043138">
    <property type="term" value="F:3'-5' DNA helicase activity"/>
    <property type="evidence" value="ECO:0007669"/>
    <property type="project" value="UniProtKB-EC"/>
</dbReference>
<dbReference type="GO" id="GO:0006281">
    <property type="term" value="P:DNA repair"/>
    <property type="evidence" value="ECO:0007669"/>
    <property type="project" value="UniProtKB-UniRule"/>
</dbReference>
<dbReference type="InterPro" id="IPR033454">
    <property type="entry name" value="RecG_wedge"/>
</dbReference>
<dbReference type="RefSeq" id="WP_109603592.1">
    <property type="nucleotide sequence ID" value="NZ_JAMHJO010000010.1"/>
</dbReference>
<comment type="caution">
    <text evidence="18">The sequence shown here is derived from an EMBL/GenBank/DDBJ whole genome shotgun (WGS) entry which is preliminary data.</text>
</comment>
<evidence type="ECO:0000256" key="14">
    <source>
        <dbReference type="ARBA" id="ARBA00048988"/>
    </source>
</evidence>
<evidence type="ECO:0000313" key="19">
    <source>
        <dbReference type="Proteomes" id="UP000245921"/>
    </source>
</evidence>
<dbReference type="AlphaFoldDB" id="A0AA45C9A3"/>
<evidence type="ECO:0000259" key="16">
    <source>
        <dbReference type="PROSITE" id="PS51192"/>
    </source>
</evidence>
<dbReference type="EC" id="5.6.2.4" evidence="13 15"/>
<evidence type="ECO:0000256" key="1">
    <source>
        <dbReference type="ARBA" id="ARBA00007504"/>
    </source>
</evidence>
<dbReference type="InterPro" id="IPR011545">
    <property type="entry name" value="DEAD/DEAH_box_helicase_dom"/>
</dbReference>
<dbReference type="NCBIfam" id="NF008165">
    <property type="entry name" value="PRK10917.1-3"/>
    <property type="match status" value="1"/>
</dbReference>
<dbReference type="SUPFAM" id="SSF52540">
    <property type="entry name" value="P-loop containing nucleoside triphosphate hydrolases"/>
    <property type="match status" value="2"/>
</dbReference>
<feature type="domain" description="Helicase ATP-binding" evidence="16">
    <location>
        <begin position="372"/>
        <end position="533"/>
    </location>
</feature>
<evidence type="ECO:0000256" key="4">
    <source>
        <dbReference type="ARBA" id="ARBA00022763"/>
    </source>
</evidence>
<keyword evidence="6 15" id="KW-0347">Helicase</keyword>
<dbReference type="PROSITE" id="PS51194">
    <property type="entry name" value="HELICASE_CTER"/>
    <property type="match status" value="1"/>
</dbReference>
<evidence type="ECO:0000256" key="11">
    <source>
        <dbReference type="ARBA" id="ARBA00023235"/>
    </source>
</evidence>
<evidence type="ECO:0000313" key="18">
    <source>
        <dbReference type="EMBL" id="PWJ96603.1"/>
    </source>
</evidence>
<dbReference type="Pfam" id="PF00271">
    <property type="entry name" value="Helicase_C"/>
    <property type="match status" value="1"/>
</dbReference>
<organism evidence="18 19">
    <name type="scientific">Oceanotoga teriensis</name>
    <dbReference type="NCBI Taxonomy" id="515440"/>
    <lineage>
        <taxon>Bacteria</taxon>
        <taxon>Thermotogati</taxon>
        <taxon>Thermotogota</taxon>
        <taxon>Thermotogae</taxon>
        <taxon>Petrotogales</taxon>
        <taxon>Petrotogaceae</taxon>
        <taxon>Oceanotoga</taxon>
    </lineage>
</organism>
<feature type="domain" description="Helicase C-terminal" evidence="17">
    <location>
        <begin position="552"/>
        <end position="712"/>
    </location>
</feature>
<evidence type="ECO:0000256" key="6">
    <source>
        <dbReference type="ARBA" id="ARBA00022806"/>
    </source>
</evidence>
<evidence type="ECO:0000256" key="7">
    <source>
        <dbReference type="ARBA" id="ARBA00022840"/>
    </source>
</evidence>
<dbReference type="InterPro" id="IPR028993">
    <property type="entry name" value="RecG_N"/>
</dbReference>
<keyword evidence="9 15" id="KW-0233">DNA recombination</keyword>
<sequence length="778" mass="90051">MKHVEEIIESMEYIITLKEKNMKNWEEIFPSFNSLARESYKELKKFNMIEDMKKILSYVKPLNMLPPERQTKRLNNLKTSLIDLKNKYLISQTTNIKENKLNLFTDIKYIKHVGTKRGNLLKNLNIENIYDALYTAPRDWEDRRKVKTIYNISDGETALIVGKVANMDEVNINKGLKIINFSINDGTGIMTISFFNQDYIKNYLKKDTICAFYGKAEYNFGQKQMKSPDFQILENKNNLQNKIIPIYPLTSGISQNIMRKIMKQINPQIYYLEEFLPDKFIKTFNLLNINQRLTGIHEPKSSYHIKKSLITFKYEEIFLFEYAILNSKKKIKKHLKGYSKNINGELSKIYINNLNFKLTNAQKRAHIEIREDMKKESPMNRLLQGDVGSGKTAVAEISIIDNFEAGFQSALMVPTSVLAKQQYQKIKLNLEKINIKTELLIGETKEKEKKEIKDKLKNGEIDLIIGTHAIIQNDVEFKKLGLIIIDEQHRFGVNQRLSLIQKGSSPDILVMTATPIPRTLALTLYGDLDVSIIDEMPSGRKKVKTILNSDNNLKNIYDFIKDELKKENQAFFIYPLIEESEAIDLKNAKDMHEQISKIFSDYNVGLLHGKMKSVEKNEIMEKFSKKEINILVSTTVIEVGVDIPDATVMVIEHADRFGLSQLHQLRGRVGRSSKQSYCFLTTSSNISKETKTKLTQFSANNDGFKVSEIDLKWRGPGKFFGTQQHGIPDFKFIDITEDLKIIEEVKKYIEQDNILDDKKIIQEIKMRFKNSTELIKAI</sequence>
<dbReference type="PROSITE" id="PS51192">
    <property type="entry name" value="HELICASE_ATP_BIND_1"/>
    <property type="match status" value="1"/>
</dbReference>
<dbReference type="PANTHER" id="PTHR47964:SF1">
    <property type="entry name" value="ATP-DEPENDENT DNA HELICASE HOMOLOG RECG, CHLOROPLASTIC"/>
    <property type="match status" value="1"/>
</dbReference>
<dbReference type="InterPro" id="IPR012340">
    <property type="entry name" value="NA-bd_OB-fold"/>
</dbReference>
<keyword evidence="8" id="KW-0238">DNA-binding</keyword>
<dbReference type="Gene3D" id="3.40.50.300">
    <property type="entry name" value="P-loop containing nucleotide triphosphate hydrolases"/>
    <property type="match status" value="2"/>
</dbReference>
<keyword evidence="19" id="KW-1185">Reference proteome</keyword>
<dbReference type="InterPro" id="IPR014001">
    <property type="entry name" value="Helicase_ATP-bd"/>
</dbReference>
<dbReference type="GO" id="GO:0006310">
    <property type="term" value="P:DNA recombination"/>
    <property type="evidence" value="ECO:0007669"/>
    <property type="project" value="UniProtKB-UniRule"/>
</dbReference>
<comment type="function">
    <text evidence="15">Plays a critical role in recombination and DNA repair. Helps process Holliday junction intermediates to mature products by catalyzing branch migration. Has replication fork regression activity, unwinds stalled or blocked replication forks to make a HJ that can be resolved. Has a DNA unwinding activity characteristic of a DNA helicase with 3'-5' polarity.</text>
</comment>
<dbReference type="EMBL" id="QGGI01000001">
    <property type="protein sequence ID" value="PWJ96603.1"/>
    <property type="molecule type" value="Genomic_DNA"/>
</dbReference>